<comment type="caution">
    <text evidence="1">The sequence shown here is derived from an EMBL/GenBank/DDBJ whole genome shotgun (WGS) entry which is preliminary data.</text>
</comment>
<gene>
    <name evidence="1" type="ORF">PAPOLLO_LOCUS11281</name>
</gene>
<dbReference type="Proteomes" id="UP000691718">
    <property type="component" value="Unassembled WGS sequence"/>
</dbReference>
<organism evidence="1 2">
    <name type="scientific">Parnassius apollo</name>
    <name type="common">Apollo butterfly</name>
    <name type="synonym">Papilio apollo</name>
    <dbReference type="NCBI Taxonomy" id="110799"/>
    <lineage>
        <taxon>Eukaryota</taxon>
        <taxon>Metazoa</taxon>
        <taxon>Ecdysozoa</taxon>
        <taxon>Arthropoda</taxon>
        <taxon>Hexapoda</taxon>
        <taxon>Insecta</taxon>
        <taxon>Pterygota</taxon>
        <taxon>Neoptera</taxon>
        <taxon>Endopterygota</taxon>
        <taxon>Lepidoptera</taxon>
        <taxon>Glossata</taxon>
        <taxon>Ditrysia</taxon>
        <taxon>Papilionoidea</taxon>
        <taxon>Papilionidae</taxon>
        <taxon>Parnassiinae</taxon>
        <taxon>Parnassini</taxon>
        <taxon>Parnassius</taxon>
        <taxon>Parnassius</taxon>
    </lineage>
</organism>
<keyword evidence="2" id="KW-1185">Reference proteome</keyword>
<dbReference type="AlphaFoldDB" id="A0A8S3WXG2"/>
<evidence type="ECO:0000313" key="2">
    <source>
        <dbReference type="Proteomes" id="UP000691718"/>
    </source>
</evidence>
<proteinExistence type="predicted"/>
<reference evidence="1" key="1">
    <citation type="submission" date="2021-04" db="EMBL/GenBank/DDBJ databases">
        <authorList>
            <person name="Tunstrom K."/>
        </authorList>
    </citation>
    <scope>NUCLEOTIDE SEQUENCE</scope>
</reference>
<dbReference type="EMBL" id="CAJQZP010000816">
    <property type="protein sequence ID" value="CAG4986644.1"/>
    <property type="molecule type" value="Genomic_DNA"/>
</dbReference>
<name>A0A8S3WXG2_PARAO</name>
<sequence length="214" mass="24532">MIRLNVSYVEKLLRLAKGHLIRWLISREVIHRQQCQSILKSTPSMTISNLSRSHQIILTKRASTENLYSKKSSDGWRALKSEQIERNPNTQPLKLIQDITTCWNSKFHMMTRILKLSDELALVCRKVNHSPEFFNSSEEKIVKDVVNVLGIFEDATKLVSGDQYPTSYLVILVICGLFENLNTIEISLETDVGKMFCSAVRRNMNSSKDRLSST</sequence>
<protein>
    <submittedName>
        <fullName evidence="1">(apollo) hypothetical protein</fullName>
    </submittedName>
</protein>
<evidence type="ECO:0000313" key="1">
    <source>
        <dbReference type="EMBL" id="CAG4986644.1"/>
    </source>
</evidence>
<dbReference type="OrthoDB" id="1607513at2759"/>
<accession>A0A8S3WXG2</accession>